<dbReference type="RefSeq" id="WP_198746683.1">
    <property type="nucleotide sequence ID" value="NZ_JAEHTE010000002.1"/>
</dbReference>
<evidence type="ECO:0000313" key="1">
    <source>
        <dbReference type="EMBL" id="MBI6883069.1"/>
    </source>
</evidence>
<evidence type="ECO:0000313" key="2">
    <source>
        <dbReference type="Proteomes" id="UP000637061"/>
    </source>
</evidence>
<gene>
    <name evidence="1" type="ORF">JEU22_04005</name>
</gene>
<proteinExistence type="predicted"/>
<comment type="caution">
    <text evidence="1">The sequence shown here is derived from an EMBL/GenBank/DDBJ whole genome shotgun (WGS) entry which is preliminary data.</text>
</comment>
<protein>
    <submittedName>
        <fullName evidence="1">Uncharacterized protein</fullName>
    </submittedName>
</protein>
<name>A0A8I1ED42_PSEPU</name>
<organism evidence="1 2">
    <name type="scientific">Pseudomonas putida</name>
    <name type="common">Arthrobacter siderocapsulatus</name>
    <dbReference type="NCBI Taxonomy" id="303"/>
    <lineage>
        <taxon>Bacteria</taxon>
        <taxon>Pseudomonadati</taxon>
        <taxon>Pseudomonadota</taxon>
        <taxon>Gammaproteobacteria</taxon>
        <taxon>Pseudomonadales</taxon>
        <taxon>Pseudomonadaceae</taxon>
        <taxon>Pseudomonas</taxon>
    </lineage>
</organism>
<sequence>MLPNELRELLNDLDAAGVECDGMARLITTRLQEAGIEHRVMVGEISLNEQVMTPHFWVEVGDLTVDYRARMWLGDSALVPHGVFRQETCAVRYVGDSVEMDALTPQVFAILNTPPFNLKDMIGE</sequence>
<reference evidence="1" key="1">
    <citation type="submission" date="2020-12" db="EMBL/GenBank/DDBJ databases">
        <title>Enhanced detection system for hospital associated transmission using whole genome sequencing surveillance.</title>
        <authorList>
            <person name="Harrison L.H."/>
            <person name="Van Tyne D."/>
            <person name="Marsh J.W."/>
            <person name="Griffith M.P."/>
            <person name="Snyder D.J."/>
            <person name="Cooper V.S."/>
            <person name="Mustapha M."/>
        </authorList>
    </citation>
    <scope>NUCLEOTIDE SEQUENCE</scope>
    <source>
        <strain evidence="1">PSB00042</strain>
    </source>
</reference>
<dbReference type="Proteomes" id="UP000637061">
    <property type="component" value="Unassembled WGS sequence"/>
</dbReference>
<dbReference type="AlphaFoldDB" id="A0A8I1ED42"/>
<dbReference type="EMBL" id="JAEHTE010000002">
    <property type="protein sequence ID" value="MBI6883069.1"/>
    <property type="molecule type" value="Genomic_DNA"/>
</dbReference>
<accession>A0A8I1ED42</accession>